<feature type="binding site" evidence="3">
    <location>
        <begin position="161"/>
        <end position="164"/>
    </location>
    <ligand>
        <name>substrate</name>
    </ligand>
</feature>
<feature type="region of interest" description="Disordered" evidence="5">
    <location>
        <begin position="278"/>
        <end position="329"/>
    </location>
</feature>
<name>A0AAV7RZ01_PLEWA</name>
<proteinExistence type="inferred from homology"/>
<dbReference type="PANTHER" id="PTHR10188:SF16">
    <property type="entry name" value="N(4)-(BETA-N-ACETYLGLUCOSAMINYL)-L-ASPARAGINASE-LIKE"/>
    <property type="match status" value="1"/>
</dbReference>
<dbReference type="EMBL" id="JANPWB010000009">
    <property type="protein sequence ID" value="KAJ1156170.1"/>
    <property type="molecule type" value="Genomic_DNA"/>
</dbReference>
<dbReference type="Gene3D" id="3.60.20.30">
    <property type="entry name" value="(Glycosyl)asparaginase"/>
    <property type="match status" value="1"/>
</dbReference>
<keyword evidence="7" id="KW-1185">Reference proteome</keyword>
<sequence>MSSRLLHGERATDCLRDALAELENDMETGQHIVGRGGYPNQDGLVQCDAAIMEGLPGRFGAVAALHGISTPIAVACEVMKKSAHSFLVGDGAVAFAKEHGYVIEDNQQMMSKRGADAYQDYLEKKRKLKGHDTIGVIALDLHGNITVGVSTSGAPFKYPGRVGDSPLPGCGLYADNEVGAAAATGDGDQIMCYCPCFHVVLLMRQGLSPTSACQAVLQDIYRRVGNNKMFEIGIIGMNLKGEIGAASSMDFTYCSWPHLPSTKRPLIKGVRQSYRVVEQRKRKKTRSEKEGTFPEPFKRKRDREEQWEKARCGGGKLQKPLRPEATQKTKRPSMFLDECGCQRYGFAYAGIVDGWERG</sequence>
<evidence type="ECO:0000256" key="3">
    <source>
        <dbReference type="PIRSR" id="PIRSR600246-2"/>
    </source>
</evidence>
<dbReference type="InterPro" id="IPR029055">
    <property type="entry name" value="Ntn_hydrolases_N"/>
</dbReference>
<evidence type="ECO:0000256" key="5">
    <source>
        <dbReference type="SAM" id="MobiDB-lite"/>
    </source>
</evidence>
<dbReference type="CDD" id="cd04513">
    <property type="entry name" value="Glycosylasparaginase"/>
    <property type="match status" value="1"/>
</dbReference>
<feature type="compositionally biased region" description="Basic and acidic residues" evidence="5">
    <location>
        <begin position="302"/>
        <end position="311"/>
    </location>
</feature>
<evidence type="ECO:0000256" key="4">
    <source>
        <dbReference type="PIRSR" id="PIRSR600246-3"/>
    </source>
</evidence>
<evidence type="ECO:0000256" key="1">
    <source>
        <dbReference type="ARBA" id="ARBA00010872"/>
    </source>
</evidence>
<dbReference type="Pfam" id="PF01112">
    <property type="entry name" value="Asparaginase_2"/>
    <property type="match status" value="1"/>
</dbReference>
<dbReference type="PANTHER" id="PTHR10188">
    <property type="entry name" value="L-ASPARAGINASE"/>
    <property type="match status" value="1"/>
</dbReference>
<reference evidence="6" key="1">
    <citation type="journal article" date="2022" name="bioRxiv">
        <title>Sequencing and chromosome-scale assembly of the giantPleurodeles waltlgenome.</title>
        <authorList>
            <person name="Brown T."/>
            <person name="Elewa A."/>
            <person name="Iarovenko S."/>
            <person name="Subramanian E."/>
            <person name="Araus A.J."/>
            <person name="Petzold A."/>
            <person name="Susuki M."/>
            <person name="Suzuki K.-i.T."/>
            <person name="Hayashi T."/>
            <person name="Toyoda A."/>
            <person name="Oliveira C."/>
            <person name="Osipova E."/>
            <person name="Leigh N.D."/>
            <person name="Simon A."/>
            <person name="Yun M.H."/>
        </authorList>
    </citation>
    <scope>NUCLEOTIDE SEQUENCE</scope>
    <source>
        <strain evidence="6">20211129_DDA</strain>
        <tissue evidence="6">Liver</tissue>
    </source>
</reference>
<accession>A0AAV7RZ01</accession>
<evidence type="ECO:0000256" key="2">
    <source>
        <dbReference type="PIRSR" id="PIRSR600246-1"/>
    </source>
</evidence>
<evidence type="ECO:0000313" key="7">
    <source>
        <dbReference type="Proteomes" id="UP001066276"/>
    </source>
</evidence>
<dbReference type="GO" id="GO:0005737">
    <property type="term" value="C:cytoplasm"/>
    <property type="evidence" value="ECO:0007669"/>
    <property type="project" value="TreeGrafter"/>
</dbReference>
<comment type="caution">
    <text evidence="6">The sequence shown here is derived from an EMBL/GenBank/DDBJ whole genome shotgun (WGS) entry which is preliminary data.</text>
</comment>
<dbReference type="AlphaFoldDB" id="A0AAV7RZ01"/>
<gene>
    <name evidence="6" type="ORF">NDU88_008894</name>
</gene>
<dbReference type="Proteomes" id="UP001066276">
    <property type="component" value="Chromosome 5"/>
</dbReference>
<feature type="active site" description="Nucleophile" evidence="2">
    <location>
        <position position="133"/>
    </location>
</feature>
<dbReference type="GO" id="GO:0003948">
    <property type="term" value="F:N4-(beta-N-acetylglucosaminyl)-L-asparaginase activity"/>
    <property type="evidence" value="ECO:0007669"/>
    <property type="project" value="TreeGrafter"/>
</dbReference>
<organism evidence="6 7">
    <name type="scientific">Pleurodeles waltl</name>
    <name type="common">Iberian ribbed newt</name>
    <dbReference type="NCBI Taxonomy" id="8319"/>
    <lineage>
        <taxon>Eukaryota</taxon>
        <taxon>Metazoa</taxon>
        <taxon>Chordata</taxon>
        <taxon>Craniata</taxon>
        <taxon>Vertebrata</taxon>
        <taxon>Euteleostomi</taxon>
        <taxon>Amphibia</taxon>
        <taxon>Batrachia</taxon>
        <taxon>Caudata</taxon>
        <taxon>Salamandroidea</taxon>
        <taxon>Salamandridae</taxon>
        <taxon>Pleurodelinae</taxon>
        <taxon>Pleurodeles</taxon>
    </lineage>
</organism>
<dbReference type="SUPFAM" id="SSF56235">
    <property type="entry name" value="N-terminal nucleophile aminohydrolases (Ntn hydrolases)"/>
    <property type="match status" value="1"/>
</dbReference>
<protein>
    <submittedName>
        <fullName evidence="6">Uncharacterized protein</fullName>
    </submittedName>
</protein>
<feature type="site" description="Cleavage; by autolysis" evidence="4">
    <location>
        <begin position="132"/>
        <end position="133"/>
    </location>
</feature>
<dbReference type="FunFam" id="3.60.20.30:FF:000005">
    <property type="entry name" value="N(4)-(Beta-N-acetylglucosaminyl)-L-asparaginase"/>
    <property type="match status" value="1"/>
</dbReference>
<dbReference type="InterPro" id="IPR000246">
    <property type="entry name" value="Peptidase_T2"/>
</dbReference>
<feature type="binding site" evidence="3">
    <location>
        <begin position="184"/>
        <end position="187"/>
    </location>
    <ligand>
        <name>substrate</name>
    </ligand>
</feature>
<evidence type="ECO:0000313" key="6">
    <source>
        <dbReference type="EMBL" id="KAJ1156170.1"/>
    </source>
</evidence>
<comment type="similarity">
    <text evidence="1">Belongs to the Ntn-hydrolase family.</text>
</comment>